<dbReference type="EMBL" id="CM043019">
    <property type="protein sequence ID" value="KAI4462075.1"/>
    <property type="molecule type" value="Genomic_DNA"/>
</dbReference>
<comment type="caution">
    <text evidence="1">The sequence shown here is derived from an EMBL/GenBank/DDBJ whole genome shotgun (WGS) entry which is preliminary data.</text>
</comment>
<dbReference type="Proteomes" id="UP001056778">
    <property type="component" value="Chromosome 5"/>
</dbReference>
<name>A0ACB9T5H6_HOLOL</name>
<organism evidence="1 2">
    <name type="scientific">Holotrichia oblita</name>
    <name type="common">Chafer beetle</name>
    <dbReference type="NCBI Taxonomy" id="644536"/>
    <lineage>
        <taxon>Eukaryota</taxon>
        <taxon>Metazoa</taxon>
        <taxon>Ecdysozoa</taxon>
        <taxon>Arthropoda</taxon>
        <taxon>Hexapoda</taxon>
        <taxon>Insecta</taxon>
        <taxon>Pterygota</taxon>
        <taxon>Neoptera</taxon>
        <taxon>Endopterygota</taxon>
        <taxon>Coleoptera</taxon>
        <taxon>Polyphaga</taxon>
        <taxon>Scarabaeiformia</taxon>
        <taxon>Scarabaeidae</taxon>
        <taxon>Melolonthinae</taxon>
        <taxon>Holotrichia</taxon>
    </lineage>
</organism>
<keyword evidence="2" id="KW-1185">Reference proteome</keyword>
<reference evidence="1" key="1">
    <citation type="submission" date="2022-04" db="EMBL/GenBank/DDBJ databases">
        <title>Chromosome-scale genome assembly of Holotrichia oblita Faldermann.</title>
        <authorList>
            <person name="Rongchong L."/>
        </authorList>
    </citation>
    <scope>NUCLEOTIDE SEQUENCE</scope>
    <source>
        <strain evidence="1">81SQS9</strain>
    </source>
</reference>
<protein>
    <submittedName>
        <fullName evidence="1">UDP-glucosyltransferase</fullName>
    </submittedName>
</protein>
<proteinExistence type="predicted"/>
<evidence type="ECO:0000313" key="2">
    <source>
        <dbReference type="Proteomes" id="UP001056778"/>
    </source>
</evidence>
<gene>
    <name evidence="1" type="ORF">MML48_5g00019312</name>
</gene>
<evidence type="ECO:0000313" key="1">
    <source>
        <dbReference type="EMBL" id="KAI4462075.1"/>
    </source>
</evidence>
<accession>A0ACB9T5H6</accession>
<sequence length="939" mass="106505">MRAIFSIILCSCLFLTWAKAVKILCVFLSAGYSHYSVGHVLMEELAKRGHDITFVSPFPPKEQTANLRDIVLTGFLENWDELLNQVNAFNLHYIPPILGSFIIGSLSLDMVESTLAHEEMQKLLWSGEHFDIVFVEQVHGDGLLAIGSHFGAPLGYISAFGPSGMSNHLVGVPDITSYMGNALIEPPYHVSFWKRTHSFLLHIVEQLVNHLYIYPKQNAIIHKHFPNLPHIYDIIYNASLIIYNSDSSYSIPFPMAPNAIEIGGYHVRPPKKLPAALQEIMDKAANGVIYFSMGSLLKTNEILPETRQKILNVLSKLKETVLWKFETDLPDLPPNVIIRKWFPQSDLLAHPNVKLFITHGGILSTIEALYHSVPIVGIPVFGDQAMNMANAVLRGQGVVVQYSELTEETFMNAIQEVLQNPKYSENVKQNSAVLKDRMVDPIEEAEYWIEYVVRHKAGYSHYTVGHVLMKQLAQRGHNVTFVSPFRSKEQTENFRDVVLTGVAEKFEEMMEQMNLFYFHYMPAFLGNLVISFSSIEPVETTLEHEEMQKLLRSGEHFDIVFVEHLRCDGLLAVGNQFGASLGLISTVGPSVWSNNLIGVPDITSYMGNVVTEPPYHTSFSKRIHNFLIYILDQIFMHLYVYPAQNAIIHKHFPNLPHIYDIIYNISLIIYNSDNSFYQPFPMAPNGVEIGGFHVKPPKKLPDDLQKIMDDAPNGVIYFSMGSALKSKEISPETRRSLLNVLSKLEQIVLWKFEEDLPGLPPNVIIRHWFPQSDLLAHHNVKLFITHGGVLSTIESLYRGVPVVGIPVVADQMMNMANAVLYGLGVMIRYSDLTEESFAKSVQEVLQNPRYSENVKYRSAVLKDRLVDPIDEAEYWIEYVVRHKGAKHLRLASLELTWYQHASLDVILFLTGVTIISSFVFYKIVRRLLGCKRATKQKTN</sequence>